<protein>
    <submittedName>
        <fullName evidence="5">Putrescine:2-oxoglutaric acid aminotransferase,PLP-dependent</fullName>
        <ecNumber evidence="5">2.6.1.29</ecNumber>
    </submittedName>
</protein>
<evidence type="ECO:0000256" key="3">
    <source>
        <dbReference type="ARBA" id="ARBA00022679"/>
    </source>
</evidence>
<dbReference type="EC" id="2.6.1.29" evidence="5"/>
<dbReference type="PIRSF" id="PIRSF000521">
    <property type="entry name" value="Transaminase_4ab_Lys_Orn"/>
    <property type="match status" value="1"/>
</dbReference>
<dbReference type="AlphaFoldDB" id="E6Q578"/>
<dbReference type="InterPro" id="IPR015421">
    <property type="entry name" value="PyrdxlP-dep_Trfase_major"/>
</dbReference>
<evidence type="ECO:0000313" key="5">
    <source>
        <dbReference type="EMBL" id="CBI02339.1"/>
    </source>
</evidence>
<dbReference type="InterPro" id="IPR015422">
    <property type="entry name" value="PyrdxlP-dep_Trfase_small"/>
</dbReference>
<name>E6Q578_9ZZZZ</name>
<keyword evidence="2 5" id="KW-0032">Aminotransferase</keyword>
<dbReference type="PANTHER" id="PTHR11986">
    <property type="entry name" value="AMINOTRANSFERASE CLASS III"/>
    <property type="match status" value="1"/>
</dbReference>
<dbReference type="Gene3D" id="3.40.640.10">
    <property type="entry name" value="Type I PLP-dependent aspartate aminotransferase-like (Major domain)"/>
    <property type="match status" value="1"/>
</dbReference>
<organism evidence="5">
    <name type="scientific">mine drainage metagenome</name>
    <dbReference type="NCBI Taxonomy" id="410659"/>
    <lineage>
        <taxon>unclassified sequences</taxon>
        <taxon>metagenomes</taxon>
        <taxon>ecological metagenomes</taxon>
    </lineage>
</organism>
<keyword evidence="3 5" id="KW-0808">Transferase</keyword>
<evidence type="ECO:0000256" key="2">
    <source>
        <dbReference type="ARBA" id="ARBA00022576"/>
    </source>
</evidence>
<accession>E6Q578</accession>
<dbReference type="Gene3D" id="3.90.1150.10">
    <property type="entry name" value="Aspartate Aminotransferase, domain 1"/>
    <property type="match status" value="1"/>
</dbReference>
<keyword evidence="4" id="KW-0663">Pyridoxal phosphate</keyword>
<dbReference type="EMBL" id="CABO01000034">
    <property type="protein sequence ID" value="CBI02339.1"/>
    <property type="molecule type" value="Genomic_DNA"/>
</dbReference>
<reference evidence="5" key="1">
    <citation type="submission" date="2009-10" db="EMBL/GenBank/DDBJ databases">
        <title>Diversity of trophic interactions inside an arsenic-rich microbial ecosystem.</title>
        <authorList>
            <person name="Bertin P.N."/>
            <person name="Heinrich-Salmeron A."/>
            <person name="Pelletier E."/>
            <person name="Goulhen-Chollet F."/>
            <person name="Arsene-Ploetze F."/>
            <person name="Gallien S."/>
            <person name="Calteau A."/>
            <person name="Vallenet D."/>
            <person name="Casiot C."/>
            <person name="Chane-Woon-Ming B."/>
            <person name="Giloteaux L."/>
            <person name="Barakat M."/>
            <person name="Bonnefoy V."/>
            <person name="Bruneel O."/>
            <person name="Chandler M."/>
            <person name="Cleiss J."/>
            <person name="Duran R."/>
            <person name="Elbaz-Poulichet F."/>
            <person name="Fonknechten N."/>
            <person name="Lauga B."/>
            <person name="Mornico D."/>
            <person name="Ortet P."/>
            <person name="Schaeffer C."/>
            <person name="Siguier P."/>
            <person name="Alexander Thil Smith A."/>
            <person name="Van Dorsselaer A."/>
            <person name="Weissenbach J."/>
            <person name="Medigue C."/>
            <person name="Le Paslier D."/>
        </authorList>
    </citation>
    <scope>NUCLEOTIDE SEQUENCE</scope>
</reference>
<dbReference type="PANTHER" id="PTHR11986:SF79">
    <property type="entry name" value="ACETYLORNITHINE AMINOTRANSFERASE, MITOCHONDRIAL"/>
    <property type="match status" value="1"/>
</dbReference>
<dbReference type="GO" id="GO:0030170">
    <property type="term" value="F:pyridoxal phosphate binding"/>
    <property type="evidence" value="ECO:0007669"/>
    <property type="project" value="InterPro"/>
</dbReference>
<comment type="caution">
    <text evidence="5">The sequence shown here is derived from an EMBL/GenBank/DDBJ whole genome shotgun (WGS) entry which is preliminary data.</text>
</comment>
<dbReference type="PROSITE" id="PS00600">
    <property type="entry name" value="AA_TRANSFER_CLASS_3"/>
    <property type="match status" value="1"/>
</dbReference>
<dbReference type="GO" id="GO:0042802">
    <property type="term" value="F:identical protein binding"/>
    <property type="evidence" value="ECO:0007669"/>
    <property type="project" value="TreeGrafter"/>
</dbReference>
<evidence type="ECO:0000256" key="4">
    <source>
        <dbReference type="ARBA" id="ARBA00022898"/>
    </source>
</evidence>
<sequence length="428" mass="45255">MIENRDDLYGAANAAALSDEVFENYRRYVNPPLARVMKISGSPIEVRAEGSTIWDQNGKPYLDFAGGYGVFTLGHRHPRVLAAVREQLDRIALSGKTMFNVLLGRASKRLAQLAPGDLEISFWCNSGTEAVEGAIKLARVATGRKKIVATHDAYHGKTIGALSASGREAFQTPFRPLLADIAHVPFGDAAVLDAALADAAAFIVEPVQGEGGVNVPPAGYLRAVRAACDRTGALFIADEVQTGFGRCGYRFGCDRDGVVPDLMTLAKGLSGGVVPVGAYIARSPIWMRAYGKAPLIHTSTFGGSELACAAALAAMEVLESEDLAENARARGEQLLAGCAAIAGEFPQVVAQVRGLGLLVGVELRSEGYGGWIIPEMLKHGVTAAWTLNQQRVIRLEPPLVVTPEEIERALAALRAGVAAALGNLGSLE</sequence>
<gene>
    <name evidence="5" type="primary">ygjG</name>
    <name evidence="5" type="ORF">CARN4_1046</name>
</gene>
<evidence type="ECO:0000256" key="1">
    <source>
        <dbReference type="ARBA" id="ARBA00001933"/>
    </source>
</evidence>
<dbReference type="SUPFAM" id="SSF53383">
    <property type="entry name" value="PLP-dependent transferases"/>
    <property type="match status" value="1"/>
</dbReference>
<dbReference type="GO" id="GO:0019161">
    <property type="term" value="F:diamine transaminase activity"/>
    <property type="evidence" value="ECO:0007669"/>
    <property type="project" value="UniProtKB-EC"/>
</dbReference>
<dbReference type="InterPro" id="IPR005814">
    <property type="entry name" value="Aminotrans_3"/>
</dbReference>
<dbReference type="InterPro" id="IPR015424">
    <property type="entry name" value="PyrdxlP-dep_Trfase"/>
</dbReference>
<dbReference type="FunFam" id="3.40.640.10:FF:000004">
    <property type="entry name" value="Acetylornithine aminotransferase"/>
    <property type="match status" value="1"/>
</dbReference>
<comment type="cofactor">
    <cofactor evidence="1">
        <name>pyridoxal 5'-phosphate</name>
        <dbReference type="ChEBI" id="CHEBI:597326"/>
    </cofactor>
</comment>
<proteinExistence type="predicted"/>
<dbReference type="Pfam" id="PF00202">
    <property type="entry name" value="Aminotran_3"/>
    <property type="match status" value="1"/>
</dbReference>
<dbReference type="InterPro" id="IPR049704">
    <property type="entry name" value="Aminotrans_3_PPA_site"/>
</dbReference>
<dbReference type="InterPro" id="IPR050103">
    <property type="entry name" value="Class-III_PLP-dep_AT"/>
</dbReference>
<dbReference type="CDD" id="cd00610">
    <property type="entry name" value="OAT_like"/>
    <property type="match status" value="1"/>
</dbReference>